<proteinExistence type="predicted"/>
<dbReference type="STRING" id="1192034.CAP_2954"/>
<comment type="caution">
    <text evidence="1">The sequence shown here is derived from an EMBL/GenBank/DDBJ whole genome shotgun (WGS) entry which is preliminary data.</text>
</comment>
<reference evidence="1 2" key="1">
    <citation type="submission" date="2013-05" db="EMBL/GenBank/DDBJ databases">
        <title>Genome assembly of Chondromyces apiculatus DSM 436.</title>
        <authorList>
            <person name="Sharma G."/>
            <person name="Khatri I."/>
            <person name="Kaur C."/>
            <person name="Mayilraj S."/>
            <person name="Subramanian S."/>
        </authorList>
    </citation>
    <scope>NUCLEOTIDE SEQUENCE [LARGE SCALE GENOMIC DNA]</scope>
    <source>
        <strain evidence="1 2">DSM 436</strain>
    </source>
</reference>
<organism evidence="1 2">
    <name type="scientific">Chondromyces apiculatus DSM 436</name>
    <dbReference type="NCBI Taxonomy" id="1192034"/>
    <lineage>
        <taxon>Bacteria</taxon>
        <taxon>Pseudomonadati</taxon>
        <taxon>Myxococcota</taxon>
        <taxon>Polyangia</taxon>
        <taxon>Polyangiales</taxon>
        <taxon>Polyangiaceae</taxon>
        <taxon>Chondromyces</taxon>
    </lineage>
</organism>
<dbReference type="Proteomes" id="UP000019678">
    <property type="component" value="Unassembled WGS sequence"/>
</dbReference>
<name>A0A017T8V6_9BACT</name>
<dbReference type="AlphaFoldDB" id="A0A017T8V6"/>
<gene>
    <name evidence="1" type="ORF">CAP_2954</name>
</gene>
<sequence length="72" mass="8097">MTSDDKSSLPKCRCGHDRTHHLVSAEPEYTFGGYLLLLLGVTVKPIKLKYRCRQCDTIFETTTDPKLIGGQI</sequence>
<evidence type="ECO:0000313" key="1">
    <source>
        <dbReference type="EMBL" id="EYF05664.1"/>
    </source>
</evidence>
<dbReference type="OrthoDB" id="5296449at2"/>
<keyword evidence="2" id="KW-1185">Reference proteome</keyword>
<accession>A0A017T8V6</accession>
<dbReference type="RefSeq" id="WP_044241332.1">
    <property type="nucleotide sequence ID" value="NZ_ASRX01000021.1"/>
</dbReference>
<dbReference type="EMBL" id="ASRX01000021">
    <property type="protein sequence ID" value="EYF05664.1"/>
    <property type="molecule type" value="Genomic_DNA"/>
</dbReference>
<evidence type="ECO:0000313" key="2">
    <source>
        <dbReference type="Proteomes" id="UP000019678"/>
    </source>
</evidence>
<protein>
    <submittedName>
        <fullName evidence="1">Uncharacterized protein</fullName>
    </submittedName>
</protein>